<dbReference type="SUPFAM" id="SSF55447">
    <property type="entry name" value="CO dehydrogenase flavoprotein C-terminal domain-like"/>
    <property type="match status" value="1"/>
</dbReference>
<protein>
    <recommendedName>
        <fullName evidence="1">CO dehydrogenase flavoprotein C-terminal domain-containing protein</fullName>
    </recommendedName>
</protein>
<gene>
    <name evidence="2" type="ORF">SDC9_96679</name>
</gene>
<evidence type="ECO:0000259" key="1">
    <source>
        <dbReference type="SMART" id="SM01092"/>
    </source>
</evidence>
<comment type="caution">
    <text evidence="2">The sequence shown here is derived from an EMBL/GenBank/DDBJ whole genome shotgun (WGS) entry which is preliminary data.</text>
</comment>
<proteinExistence type="predicted"/>
<name>A0A645A9Q3_9ZZZZ</name>
<evidence type="ECO:0000313" key="2">
    <source>
        <dbReference type="EMBL" id="MPM49945.1"/>
    </source>
</evidence>
<dbReference type="SMART" id="SM01092">
    <property type="entry name" value="CO_deh_flav_C"/>
    <property type="match status" value="1"/>
</dbReference>
<dbReference type="Gene3D" id="3.30.390.50">
    <property type="entry name" value="CO dehydrogenase flavoprotein, C-terminal domain"/>
    <property type="match status" value="1"/>
</dbReference>
<organism evidence="2">
    <name type="scientific">bioreactor metagenome</name>
    <dbReference type="NCBI Taxonomy" id="1076179"/>
    <lineage>
        <taxon>unclassified sequences</taxon>
        <taxon>metagenomes</taxon>
        <taxon>ecological metagenomes</taxon>
    </lineage>
</organism>
<dbReference type="EMBL" id="VSSQ01012740">
    <property type="protein sequence ID" value="MPM49945.1"/>
    <property type="molecule type" value="Genomic_DNA"/>
</dbReference>
<dbReference type="InterPro" id="IPR036683">
    <property type="entry name" value="CO_DH_flav_C_dom_sf"/>
</dbReference>
<dbReference type="InterPro" id="IPR005107">
    <property type="entry name" value="CO_DH_flav_C"/>
</dbReference>
<dbReference type="AlphaFoldDB" id="A0A645A9Q3"/>
<reference evidence="2" key="1">
    <citation type="submission" date="2019-08" db="EMBL/GenBank/DDBJ databases">
        <authorList>
            <person name="Kucharzyk K."/>
            <person name="Murdoch R.W."/>
            <person name="Higgins S."/>
            <person name="Loffler F."/>
        </authorList>
    </citation>
    <scope>NUCLEOTIDE SEQUENCE</scope>
</reference>
<sequence>MKKTGLDNYYFTKVGPRNALAISRVSFAGILDINNNKINNCSTAFGAVSDVILRRADIDEMLIGKTIEEVKNIKEEYLSAYDKAIVPIRGRVSADYRKTVCMNLLKDFLKSNGI</sequence>
<feature type="domain" description="CO dehydrogenase flavoprotein C-terminal" evidence="1">
    <location>
        <begin position="9"/>
        <end position="112"/>
    </location>
</feature>
<accession>A0A645A9Q3</accession>
<dbReference type="Pfam" id="PF03450">
    <property type="entry name" value="CO_deh_flav_C"/>
    <property type="match status" value="1"/>
</dbReference>